<dbReference type="EMBL" id="CP092873">
    <property type="protein sequence ID" value="UYV74097.1"/>
    <property type="molecule type" value="Genomic_DNA"/>
</dbReference>
<reference evidence="1 2" key="1">
    <citation type="submission" date="2022-01" db="EMBL/GenBank/DDBJ databases">
        <title>A chromosomal length assembly of Cordylochernes scorpioides.</title>
        <authorList>
            <person name="Zeh D."/>
            <person name="Zeh J."/>
        </authorList>
    </citation>
    <scope>NUCLEOTIDE SEQUENCE [LARGE SCALE GENOMIC DNA]</scope>
    <source>
        <strain evidence="1">IN4F17</strain>
        <tissue evidence="1">Whole Body</tissue>
    </source>
</reference>
<name>A0ABY6KYY0_9ARAC</name>
<organism evidence="1 2">
    <name type="scientific">Cordylochernes scorpioides</name>
    <dbReference type="NCBI Taxonomy" id="51811"/>
    <lineage>
        <taxon>Eukaryota</taxon>
        <taxon>Metazoa</taxon>
        <taxon>Ecdysozoa</taxon>
        <taxon>Arthropoda</taxon>
        <taxon>Chelicerata</taxon>
        <taxon>Arachnida</taxon>
        <taxon>Pseudoscorpiones</taxon>
        <taxon>Cheliferoidea</taxon>
        <taxon>Chernetidae</taxon>
        <taxon>Cordylochernes</taxon>
    </lineage>
</organism>
<evidence type="ECO:0000313" key="2">
    <source>
        <dbReference type="Proteomes" id="UP001235939"/>
    </source>
</evidence>
<keyword evidence="2" id="KW-1185">Reference proteome</keyword>
<accession>A0ABY6KYY0</accession>
<evidence type="ECO:0000313" key="1">
    <source>
        <dbReference type="EMBL" id="UYV74097.1"/>
    </source>
</evidence>
<proteinExistence type="predicted"/>
<protein>
    <submittedName>
        <fullName evidence="1">Uncharacterized protein</fullName>
    </submittedName>
</protein>
<gene>
    <name evidence="1" type="ORF">LAZ67_11002105</name>
</gene>
<sequence length="99" mass="11692">MEIVDSKFLKESHGHVQKLRETIRQKIRNDYLGQSQLEKVMLYSWRLITKKRTEWPIGVIENTYPGKDSIVRDAMMKIKRENFETGSTIVLSLIQRKPS</sequence>
<dbReference type="Proteomes" id="UP001235939">
    <property type="component" value="Chromosome 11"/>
</dbReference>